<keyword evidence="2" id="KW-1185">Reference proteome</keyword>
<proteinExistence type="predicted"/>
<accession>A0A344L3H5</accession>
<organism evidence="1 2">
    <name type="scientific">Amycolatopsis albispora</name>
    <dbReference type="NCBI Taxonomy" id="1804986"/>
    <lineage>
        <taxon>Bacteria</taxon>
        <taxon>Bacillati</taxon>
        <taxon>Actinomycetota</taxon>
        <taxon>Actinomycetes</taxon>
        <taxon>Pseudonocardiales</taxon>
        <taxon>Pseudonocardiaceae</taxon>
        <taxon>Amycolatopsis</taxon>
    </lineage>
</organism>
<reference evidence="1 2" key="1">
    <citation type="submission" date="2016-04" db="EMBL/GenBank/DDBJ databases">
        <title>Complete genome sequence and analysis of deep-sea sediment isolate, Amycolatopsis sp. WP1.</title>
        <authorList>
            <person name="Wang H."/>
            <person name="Chen S."/>
            <person name="Wu Q."/>
        </authorList>
    </citation>
    <scope>NUCLEOTIDE SEQUENCE [LARGE SCALE GENOMIC DNA]</scope>
    <source>
        <strain evidence="1 2">WP1</strain>
    </source>
</reference>
<dbReference type="KEGG" id="aab:A4R43_08710"/>
<sequence>MTQPNIHVEPEILRAGVQQVVSVAIQNWQAQKKAYEEALALVSEPRLGPWDGGHGGTGRTREANNAFLNLVAETVQAKITELQTFIDHMQAHANNLLDLANRTEQADLHAAKLLKDVAHGIDEVKVR</sequence>
<name>A0A344L3H5_9PSEU</name>
<dbReference type="RefSeq" id="WP_113691864.1">
    <property type="nucleotide sequence ID" value="NZ_CP015163.1"/>
</dbReference>
<gene>
    <name evidence="1" type="ORF">A4R43_08710</name>
</gene>
<protein>
    <recommendedName>
        <fullName evidence="3">PE domain-containing protein</fullName>
    </recommendedName>
</protein>
<evidence type="ECO:0000313" key="1">
    <source>
        <dbReference type="EMBL" id="AXB42599.1"/>
    </source>
</evidence>
<dbReference type="EMBL" id="CP015163">
    <property type="protein sequence ID" value="AXB42599.1"/>
    <property type="molecule type" value="Genomic_DNA"/>
</dbReference>
<dbReference type="Proteomes" id="UP000250434">
    <property type="component" value="Chromosome"/>
</dbReference>
<evidence type="ECO:0000313" key="2">
    <source>
        <dbReference type="Proteomes" id="UP000250434"/>
    </source>
</evidence>
<dbReference type="AlphaFoldDB" id="A0A344L3H5"/>
<evidence type="ECO:0008006" key="3">
    <source>
        <dbReference type="Google" id="ProtNLM"/>
    </source>
</evidence>
<dbReference type="OrthoDB" id="3703989at2"/>